<organism evidence="4 5">
    <name type="scientific">Desulfuribacillus stibiiarsenatis</name>
    <dbReference type="NCBI Taxonomy" id="1390249"/>
    <lineage>
        <taxon>Bacteria</taxon>
        <taxon>Bacillati</taxon>
        <taxon>Bacillota</taxon>
        <taxon>Desulfuribacillia</taxon>
        <taxon>Desulfuribacillales</taxon>
        <taxon>Desulfuribacillaceae</taxon>
        <taxon>Desulfuribacillus</taxon>
    </lineage>
</organism>
<dbReference type="PANTHER" id="PTHR37293">
    <property type="entry name" value="PHAGE REPLICATION PROTEIN-RELATED"/>
    <property type="match status" value="1"/>
</dbReference>
<dbReference type="PANTHER" id="PTHR37293:SF6">
    <property type="entry name" value="DNA REPLICATION PROTEIN DNAD"/>
    <property type="match status" value="1"/>
</dbReference>
<evidence type="ECO:0000259" key="2">
    <source>
        <dbReference type="Pfam" id="PF07261"/>
    </source>
</evidence>
<dbReference type="SUPFAM" id="SSF158499">
    <property type="entry name" value="DnaD domain-like"/>
    <property type="match status" value="1"/>
</dbReference>
<accession>A0A1E5L441</accession>
<proteinExistence type="inferred from homology"/>
<dbReference type="STRING" id="1390249.BHU72_08240"/>
<dbReference type="Gene3D" id="1.10.10.630">
    <property type="entry name" value="DnaD domain-like"/>
    <property type="match status" value="1"/>
</dbReference>
<dbReference type="AlphaFoldDB" id="A0A1E5L441"/>
<evidence type="ECO:0000313" key="5">
    <source>
        <dbReference type="Proteomes" id="UP000095255"/>
    </source>
</evidence>
<dbReference type="InterPro" id="IPR036388">
    <property type="entry name" value="WH-like_DNA-bd_sf"/>
</dbReference>
<keyword evidence="5" id="KW-1185">Reference proteome</keyword>
<evidence type="ECO:0000313" key="4">
    <source>
        <dbReference type="EMBL" id="OEH84813.1"/>
    </source>
</evidence>
<dbReference type="Pfam" id="PF07261">
    <property type="entry name" value="DnaB_2"/>
    <property type="match status" value="1"/>
</dbReference>
<dbReference type="Gene3D" id="1.10.10.10">
    <property type="entry name" value="Winged helix-like DNA-binding domain superfamily/Winged helix DNA-binding domain"/>
    <property type="match status" value="1"/>
</dbReference>
<sequence>MKRKTQSVIKRIIKSCWEYNDIPVPSALLKYYKKLGLNEQEVMFILHIVHFQKLEDELFPSLEDLKNRMTANESQIMSMLQRLINGGYLKIDESKDDITDMHYEVYNTQPLFDQLSGLWLKEEGWMEQIERIYLESHAKKENRDMSSLDLLKEHEEQDLFTIFQKEFGRPLSPMEYERIVKWIQEDQFHKELITEALRQAVLIGKFNMLYIDRILFEWKKKNIRSIHEAQADQQIFMERKNTKQQNQAESKRSTNHDKDKELWYWLDIDSKEGR</sequence>
<protein>
    <submittedName>
        <fullName evidence="4">Uncharacterized protein</fullName>
    </submittedName>
</protein>
<dbReference type="RefSeq" id="WP_069702912.1">
    <property type="nucleotide sequence ID" value="NZ_MJAT01000036.1"/>
</dbReference>
<dbReference type="EMBL" id="MJAT01000036">
    <property type="protein sequence ID" value="OEH84813.1"/>
    <property type="molecule type" value="Genomic_DNA"/>
</dbReference>
<feature type="domain" description="DnaD N-terminal" evidence="3">
    <location>
        <begin position="24"/>
        <end position="118"/>
    </location>
</feature>
<dbReference type="InterPro" id="IPR034829">
    <property type="entry name" value="DnaD-like_sf"/>
</dbReference>
<dbReference type="InterPro" id="IPR053843">
    <property type="entry name" value="DnaD_N"/>
</dbReference>
<dbReference type="InterPro" id="IPR006343">
    <property type="entry name" value="DnaB/C_C"/>
</dbReference>
<name>A0A1E5L441_9FIRM</name>
<gene>
    <name evidence="4" type="ORF">BHU72_08240</name>
</gene>
<comment type="caution">
    <text evidence="4">The sequence shown here is derived from an EMBL/GenBank/DDBJ whole genome shotgun (WGS) entry which is preliminary data.</text>
</comment>
<dbReference type="Proteomes" id="UP000095255">
    <property type="component" value="Unassembled WGS sequence"/>
</dbReference>
<reference evidence="4 5" key="1">
    <citation type="submission" date="2016-09" db="EMBL/GenBank/DDBJ databases">
        <title>Desulfuribacillus arsenicus sp. nov., an obligately anaerobic, dissimilatory arsenic- and antimonate-reducing bacterium isolated from anoxic sediments.</title>
        <authorList>
            <person name="Abin C.A."/>
            <person name="Hollibaugh J.T."/>
        </authorList>
    </citation>
    <scope>NUCLEOTIDE SEQUENCE [LARGE SCALE GENOMIC DNA]</scope>
    <source>
        <strain evidence="4 5">MLFW-2</strain>
    </source>
</reference>
<feature type="domain" description="DnaB/C C-terminal" evidence="2">
    <location>
        <begin position="160"/>
        <end position="232"/>
    </location>
</feature>
<dbReference type="Pfam" id="PF21984">
    <property type="entry name" value="DnaD_N"/>
    <property type="match status" value="1"/>
</dbReference>
<evidence type="ECO:0000256" key="1">
    <source>
        <dbReference type="ARBA" id="ARBA00093462"/>
    </source>
</evidence>
<dbReference type="InterPro" id="IPR053162">
    <property type="entry name" value="DnaD"/>
</dbReference>
<comment type="similarity">
    <text evidence="1">Belongs to the DnaB/DnaD family.</text>
</comment>
<dbReference type="OrthoDB" id="9770238at2"/>
<evidence type="ECO:0000259" key="3">
    <source>
        <dbReference type="Pfam" id="PF21984"/>
    </source>
</evidence>
<dbReference type="NCBIfam" id="TIGR01446">
    <property type="entry name" value="DnaD_dom"/>
    <property type="match status" value="1"/>
</dbReference>